<organism evidence="1 2">
    <name type="scientific">Clunio marinus</name>
    <dbReference type="NCBI Taxonomy" id="568069"/>
    <lineage>
        <taxon>Eukaryota</taxon>
        <taxon>Metazoa</taxon>
        <taxon>Ecdysozoa</taxon>
        <taxon>Arthropoda</taxon>
        <taxon>Hexapoda</taxon>
        <taxon>Insecta</taxon>
        <taxon>Pterygota</taxon>
        <taxon>Neoptera</taxon>
        <taxon>Endopterygota</taxon>
        <taxon>Diptera</taxon>
        <taxon>Nematocera</taxon>
        <taxon>Chironomoidea</taxon>
        <taxon>Chironomidae</taxon>
        <taxon>Clunio</taxon>
    </lineage>
</organism>
<dbReference type="Proteomes" id="UP000183832">
    <property type="component" value="Unassembled WGS sequence"/>
</dbReference>
<keyword evidence="2" id="KW-1185">Reference proteome</keyword>
<evidence type="ECO:0000313" key="1">
    <source>
        <dbReference type="EMBL" id="CRL06568.1"/>
    </source>
</evidence>
<sequence length="74" mass="8637">MSREKEVEEQKAVRCIISCMEDKKKNANKPRIIKHIMLEVFAINEPHEAAEAIHFAKNSQLFKANNVKLHEHLE</sequence>
<protein>
    <submittedName>
        <fullName evidence="1">CLUMA_CG019879, isoform A</fullName>
    </submittedName>
</protein>
<reference evidence="1 2" key="1">
    <citation type="submission" date="2015-04" db="EMBL/GenBank/DDBJ databases">
        <authorList>
            <person name="Syromyatnikov M.Y."/>
            <person name="Popov V.N."/>
        </authorList>
    </citation>
    <scope>NUCLEOTIDE SEQUENCE [LARGE SCALE GENOMIC DNA]</scope>
</reference>
<dbReference type="AlphaFoldDB" id="A0A1J1J2I9"/>
<name>A0A1J1J2I9_9DIPT</name>
<dbReference type="EMBL" id="CVRI01000067">
    <property type="protein sequence ID" value="CRL06568.1"/>
    <property type="molecule type" value="Genomic_DNA"/>
</dbReference>
<gene>
    <name evidence="1" type="ORF">CLUMA_CG019879</name>
</gene>
<proteinExistence type="predicted"/>
<accession>A0A1J1J2I9</accession>
<evidence type="ECO:0000313" key="2">
    <source>
        <dbReference type="Proteomes" id="UP000183832"/>
    </source>
</evidence>